<dbReference type="GeneID" id="35441303"/>
<evidence type="ECO:0000256" key="1">
    <source>
        <dbReference type="SAM" id="SignalP"/>
    </source>
</evidence>
<evidence type="ECO:0000313" key="3">
    <source>
        <dbReference type="Proteomes" id="UP000242254"/>
    </source>
</evidence>
<keyword evidence="3" id="KW-1185">Reference proteome</keyword>
<organism evidence="2 3">
    <name type="scientific">Rhizopus microsporus ATCC 52813</name>
    <dbReference type="NCBI Taxonomy" id="1340429"/>
    <lineage>
        <taxon>Eukaryota</taxon>
        <taxon>Fungi</taxon>
        <taxon>Fungi incertae sedis</taxon>
        <taxon>Mucoromycota</taxon>
        <taxon>Mucoromycotina</taxon>
        <taxon>Mucoromycetes</taxon>
        <taxon>Mucorales</taxon>
        <taxon>Mucorineae</taxon>
        <taxon>Rhizopodaceae</taxon>
        <taxon>Rhizopus</taxon>
    </lineage>
</organism>
<keyword evidence="1" id="KW-0732">Signal</keyword>
<dbReference type="Proteomes" id="UP000242254">
    <property type="component" value="Unassembled WGS sequence"/>
</dbReference>
<dbReference type="AlphaFoldDB" id="A0A2G4SK38"/>
<dbReference type="RefSeq" id="XP_023462848.1">
    <property type="nucleotide sequence ID" value="XM_023610313.1"/>
</dbReference>
<sequence>MMHWLFQIFFQTTVAANTTSSSSYSTFKVGHYYSYSSLLLNDLTERTTLDVTRHNSMIVNRFDYYCVEYSISLSYVDEGIHDGKAAVLYQGIVRDLGSRQEMAKNVAVDGALLDTRIKCAQFLVKRWISIKAEGGFATVDKEILRMIADDINSSLLALTKPIDSNISTLFSF</sequence>
<evidence type="ECO:0000313" key="2">
    <source>
        <dbReference type="EMBL" id="PHZ09140.1"/>
    </source>
</evidence>
<reference evidence="2 3" key="1">
    <citation type="journal article" date="2016" name="Proc. Natl. Acad. Sci. U.S.A.">
        <title>Lipid metabolic changes in an early divergent fungus govern the establishment of a mutualistic symbiosis with endobacteria.</title>
        <authorList>
            <person name="Lastovetsky O.A."/>
            <person name="Gaspar M.L."/>
            <person name="Mondo S.J."/>
            <person name="LaButti K.M."/>
            <person name="Sandor L."/>
            <person name="Grigoriev I.V."/>
            <person name="Henry S.A."/>
            <person name="Pawlowska T.E."/>
        </authorList>
    </citation>
    <scope>NUCLEOTIDE SEQUENCE [LARGE SCALE GENOMIC DNA]</scope>
    <source>
        <strain evidence="2 3">ATCC 52813</strain>
    </source>
</reference>
<name>A0A2G4SK38_RHIZD</name>
<accession>A0A2G4SK38</accession>
<feature type="chain" id="PRO_5013895530" evidence="1">
    <location>
        <begin position="17"/>
        <end position="172"/>
    </location>
</feature>
<dbReference type="EMBL" id="KZ303860">
    <property type="protein sequence ID" value="PHZ09140.1"/>
    <property type="molecule type" value="Genomic_DNA"/>
</dbReference>
<dbReference type="STRING" id="1340429.A0A2G4SK38"/>
<protein>
    <submittedName>
        <fullName evidence="2">Uncharacterized protein</fullName>
    </submittedName>
</protein>
<feature type="signal peptide" evidence="1">
    <location>
        <begin position="1"/>
        <end position="16"/>
    </location>
</feature>
<proteinExistence type="predicted"/>
<gene>
    <name evidence="2" type="ORF">RHIMIDRAFT_246432</name>
</gene>